<dbReference type="AlphaFoldDB" id="A0A6M0SI66"/>
<reference evidence="1 2" key="1">
    <citation type="journal article" date="2020" name="Microb. Ecol.">
        <title>Ecogenomics of the Marine Benthic Filamentous Cyanobacterium Adonisia.</title>
        <authorList>
            <person name="Walter J.M."/>
            <person name="Coutinho F.H."/>
            <person name="Leomil L."/>
            <person name="Hargreaves P.I."/>
            <person name="Campeao M.E."/>
            <person name="Vieira V.V."/>
            <person name="Silva B.S."/>
            <person name="Fistarol G.O."/>
            <person name="Salomon P.S."/>
            <person name="Sawabe T."/>
            <person name="Mino S."/>
            <person name="Hosokawa M."/>
            <person name="Miyashita H."/>
            <person name="Maruyama F."/>
            <person name="van Verk M.C."/>
            <person name="Dutilh B.E."/>
            <person name="Thompson C.C."/>
            <person name="Thompson F.L."/>
        </authorList>
    </citation>
    <scope>NUCLEOTIDE SEQUENCE [LARGE SCALE GENOMIC DNA]</scope>
    <source>
        <strain evidence="1 2">CCMR0082</strain>
    </source>
</reference>
<organism evidence="1 2">
    <name type="scientific">Adonisia turfae CCMR0082</name>
    <dbReference type="NCBI Taxonomy" id="2304604"/>
    <lineage>
        <taxon>Bacteria</taxon>
        <taxon>Bacillati</taxon>
        <taxon>Cyanobacteriota</taxon>
        <taxon>Adonisia</taxon>
        <taxon>Adonisia turfae</taxon>
    </lineage>
</organism>
<proteinExistence type="predicted"/>
<comment type="caution">
    <text evidence="1">The sequence shown here is derived from an EMBL/GenBank/DDBJ whole genome shotgun (WGS) entry which is preliminary data.</text>
</comment>
<dbReference type="Proteomes" id="UP000473574">
    <property type="component" value="Unassembled WGS sequence"/>
</dbReference>
<evidence type="ECO:0000313" key="2">
    <source>
        <dbReference type="Proteomes" id="UP000473574"/>
    </source>
</evidence>
<protein>
    <submittedName>
        <fullName evidence="1">Uncharacterized protein</fullName>
    </submittedName>
</protein>
<name>A0A6M0SI66_9CYAN</name>
<evidence type="ECO:0000313" key="1">
    <source>
        <dbReference type="EMBL" id="NEZ68034.1"/>
    </source>
</evidence>
<accession>A0A6M0SI66</accession>
<sequence>MVGYQVRVRRVYFGPGRFAVSVPVVVPDGQVLLCVGQCGGECGCGLRFTSRLKLPLPQKSPHQSAEA</sequence>
<dbReference type="EMBL" id="QZCE01000002">
    <property type="protein sequence ID" value="NEZ68034.1"/>
    <property type="molecule type" value="Genomic_DNA"/>
</dbReference>
<gene>
    <name evidence="1" type="ORF">D0962_35785</name>
</gene>